<dbReference type="Pfam" id="PF00004">
    <property type="entry name" value="AAA"/>
    <property type="match status" value="2"/>
</dbReference>
<accession>T1JFM4</accession>
<dbReference type="FunFam" id="3.40.50.300:FF:000600">
    <property type="entry name" value="Nuclear valosin-containing protein-like"/>
    <property type="match status" value="1"/>
</dbReference>
<dbReference type="SUPFAM" id="SSF52540">
    <property type="entry name" value="P-loop containing nucleoside triphosphate hydrolases"/>
    <property type="match status" value="2"/>
</dbReference>
<dbReference type="EMBL" id="JH432179">
    <property type="status" value="NOT_ANNOTATED_CDS"/>
    <property type="molecule type" value="Genomic_DNA"/>
</dbReference>
<dbReference type="Proteomes" id="UP000014500">
    <property type="component" value="Unassembled WGS sequence"/>
</dbReference>
<dbReference type="HOGENOM" id="CLU_000688_8_3_1"/>
<evidence type="ECO:0000259" key="5">
    <source>
        <dbReference type="SMART" id="SM00382"/>
    </source>
</evidence>
<dbReference type="FunFam" id="3.40.50.300:FF:000149">
    <property type="entry name" value="Nuclear valosin-containing protein-like"/>
    <property type="match status" value="1"/>
</dbReference>
<feature type="domain" description="AAA+ ATPase" evidence="5">
    <location>
        <begin position="164"/>
        <end position="303"/>
    </location>
</feature>
<keyword evidence="3 4" id="KW-0067">ATP-binding</keyword>
<dbReference type="Pfam" id="PF17862">
    <property type="entry name" value="AAA_lid_3"/>
    <property type="match status" value="1"/>
</dbReference>
<dbReference type="EnsemblMetazoa" id="SMAR012638-RA">
    <property type="protein sequence ID" value="SMAR012638-PA"/>
    <property type="gene ID" value="SMAR012638"/>
</dbReference>
<dbReference type="SMART" id="SM00382">
    <property type="entry name" value="AAA"/>
    <property type="match status" value="2"/>
</dbReference>
<evidence type="ECO:0000256" key="3">
    <source>
        <dbReference type="ARBA" id="ARBA00022840"/>
    </source>
</evidence>
<dbReference type="PROSITE" id="PS00674">
    <property type="entry name" value="AAA"/>
    <property type="match status" value="1"/>
</dbReference>
<evidence type="ECO:0000256" key="2">
    <source>
        <dbReference type="ARBA" id="ARBA00022741"/>
    </source>
</evidence>
<dbReference type="PANTHER" id="PTHR48470:SF1">
    <property type="entry name" value="CELL DIVISION CONTROL PROTEIN 48 C ISOFORM 1"/>
    <property type="match status" value="1"/>
</dbReference>
<dbReference type="Gene3D" id="1.10.10.2010">
    <property type="match status" value="1"/>
</dbReference>
<reference evidence="6" key="2">
    <citation type="submission" date="2015-02" db="UniProtKB">
        <authorList>
            <consortium name="EnsemblMetazoa"/>
        </authorList>
    </citation>
    <scope>IDENTIFICATION</scope>
</reference>
<keyword evidence="7" id="KW-1185">Reference proteome</keyword>
<keyword evidence="2 4" id="KW-0547">Nucleotide-binding</keyword>
<sequence>MDFIPLTITRKSRRNSGRKNTTNYIGDQNLLQRVRDYLQTEGNEMVDIEKMADHLQGQYRDYVRKKKNPFRLEVEKVFERIVNESRMVKRSNRTADVPSPDFSSDNENYVEVSDNNMINKNISVKKSTVTFSDMAGCDSTITDICNLICHLKHPELYSKFGIKPPRGILLHGPPGCGKTMLANAIAGELDLPLIQITSTELVAGISGESEERIRDVFDKAVSIAPSVLFIDEIDAVIRKRESAEKGMEVRVVTQLAACMDDLNNQDAKSQVLVVATANYPDTMDQSLRRGGRFDHEVNVPIPNEEARMKLLNVLCKTINLDPDMDFKKVLESSKCNMEIDSDTREARKLNAIARLHSDSLFSSEETDRLCVMKLRDFENALKIVQPSLKREGFTTIPDVTYDDIGALKDTWKELRLALTAPLHHADICDKLGILKTAGILLYGPPGCGKTLLAKAIANESGLNFISVKGPELLNMYLGESERAIRMCFQRAQNAAPCVIFFDEFDALCPKRSGSSNHESSTRLVTQLLTEMDGFGQRGSVLIIAATNRPDALDKAVLRPNRLGNHFYVGLPTSQARVEILQTITKNGTLPPLANDVDLTTIGLDERCHGFTGADLSALVQEAAKSALAEIIDEVKGAAILVTKKHFEVAFQKVWPSVSTEDQQMYDEMRNFLKRGKAK</sequence>
<protein>
    <recommendedName>
        <fullName evidence="5">AAA+ ATPase domain-containing protein</fullName>
    </recommendedName>
</protein>
<dbReference type="AlphaFoldDB" id="T1JFM4"/>
<dbReference type="InterPro" id="IPR003960">
    <property type="entry name" value="ATPase_AAA_CS"/>
</dbReference>
<dbReference type="GO" id="GO:0005524">
    <property type="term" value="F:ATP binding"/>
    <property type="evidence" value="ECO:0007669"/>
    <property type="project" value="UniProtKB-KW"/>
</dbReference>
<dbReference type="InterPro" id="IPR003959">
    <property type="entry name" value="ATPase_AAA_core"/>
</dbReference>
<dbReference type="STRING" id="126957.T1JFM4"/>
<evidence type="ECO:0000313" key="6">
    <source>
        <dbReference type="EnsemblMetazoa" id="SMAR012638-PA"/>
    </source>
</evidence>
<evidence type="ECO:0000313" key="7">
    <source>
        <dbReference type="Proteomes" id="UP000014500"/>
    </source>
</evidence>
<proteinExistence type="inferred from homology"/>
<dbReference type="Gene3D" id="3.40.50.300">
    <property type="entry name" value="P-loop containing nucleotide triphosphate hydrolases"/>
    <property type="match status" value="2"/>
</dbReference>
<evidence type="ECO:0000256" key="1">
    <source>
        <dbReference type="ARBA" id="ARBA00006914"/>
    </source>
</evidence>
<dbReference type="eggNOG" id="KOG0733">
    <property type="taxonomic scope" value="Eukaryota"/>
</dbReference>
<reference evidence="7" key="1">
    <citation type="submission" date="2011-05" db="EMBL/GenBank/DDBJ databases">
        <authorList>
            <person name="Richards S.R."/>
            <person name="Qu J."/>
            <person name="Jiang H."/>
            <person name="Jhangiani S.N."/>
            <person name="Agravi P."/>
            <person name="Goodspeed R."/>
            <person name="Gross S."/>
            <person name="Mandapat C."/>
            <person name="Jackson L."/>
            <person name="Mathew T."/>
            <person name="Pu L."/>
            <person name="Thornton R."/>
            <person name="Saada N."/>
            <person name="Wilczek-Boney K.B."/>
            <person name="Lee S."/>
            <person name="Kovar C."/>
            <person name="Wu Y."/>
            <person name="Scherer S.E."/>
            <person name="Worley K.C."/>
            <person name="Muzny D.M."/>
            <person name="Gibbs R."/>
        </authorList>
    </citation>
    <scope>NUCLEOTIDE SEQUENCE</scope>
    <source>
        <strain evidence="7">Brora</strain>
    </source>
</reference>
<dbReference type="InterPro" id="IPR038100">
    <property type="entry name" value="NLV2_N_sf"/>
</dbReference>
<dbReference type="InterPro" id="IPR031996">
    <property type="entry name" value="NVL2_nucleolin-bd"/>
</dbReference>
<dbReference type="OMA" id="GLWSTHR"/>
<comment type="similarity">
    <text evidence="1 4">Belongs to the AAA ATPase family.</text>
</comment>
<dbReference type="Gene3D" id="1.10.8.60">
    <property type="match status" value="2"/>
</dbReference>
<organism evidence="6 7">
    <name type="scientific">Strigamia maritima</name>
    <name type="common">European centipede</name>
    <name type="synonym">Geophilus maritimus</name>
    <dbReference type="NCBI Taxonomy" id="126957"/>
    <lineage>
        <taxon>Eukaryota</taxon>
        <taxon>Metazoa</taxon>
        <taxon>Ecdysozoa</taxon>
        <taxon>Arthropoda</taxon>
        <taxon>Myriapoda</taxon>
        <taxon>Chilopoda</taxon>
        <taxon>Pleurostigmophora</taxon>
        <taxon>Geophilomorpha</taxon>
        <taxon>Linotaeniidae</taxon>
        <taxon>Strigamia</taxon>
    </lineage>
</organism>
<dbReference type="InterPro" id="IPR003593">
    <property type="entry name" value="AAA+_ATPase"/>
</dbReference>
<name>T1JFM4_STRMM</name>
<dbReference type="InterPro" id="IPR041569">
    <property type="entry name" value="AAA_lid_3"/>
</dbReference>
<dbReference type="PhylomeDB" id="T1JFM4"/>
<dbReference type="Pfam" id="PF16725">
    <property type="entry name" value="Nucleolin_bd"/>
    <property type="match status" value="1"/>
</dbReference>
<evidence type="ECO:0000256" key="4">
    <source>
        <dbReference type="RuleBase" id="RU003651"/>
    </source>
</evidence>
<feature type="domain" description="AAA+ ATPase" evidence="5">
    <location>
        <begin position="435"/>
        <end position="572"/>
    </location>
</feature>
<dbReference type="GO" id="GO:0016887">
    <property type="term" value="F:ATP hydrolysis activity"/>
    <property type="evidence" value="ECO:0007669"/>
    <property type="project" value="InterPro"/>
</dbReference>
<dbReference type="InterPro" id="IPR055278">
    <property type="entry name" value="CDC48c"/>
</dbReference>
<dbReference type="PANTHER" id="PTHR48470">
    <property type="entry name" value="CELL DIVISION CONTROL PROTEIN 48 C ISOFORM 1"/>
    <property type="match status" value="1"/>
</dbReference>
<dbReference type="InterPro" id="IPR027417">
    <property type="entry name" value="P-loop_NTPase"/>
</dbReference>